<keyword evidence="1" id="KW-0285">Flavoprotein</keyword>
<dbReference type="InterPro" id="IPR050415">
    <property type="entry name" value="MRET"/>
</dbReference>
<evidence type="ECO:0000256" key="6">
    <source>
        <dbReference type="ARBA" id="ARBA00023014"/>
    </source>
</evidence>
<dbReference type="GO" id="GO:0016491">
    <property type="term" value="F:oxidoreductase activity"/>
    <property type="evidence" value="ECO:0007669"/>
    <property type="project" value="UniProtKB-KW"/>
</dbReference>
<evidence type="ECO:0000256" key="4">
    <source>
        <dbReference type="ARBA" id="ARBA00023002"/>
    </source>
</evidence>
<accession>C5BRW7</accession>
<dbReference type="GO" id="GO:0051537">
    <property type="term" value="F:2 iron, 2 sulfur cluster binding"/>
    <property type="evidence" value="ECO:0007669"/>
    <property type="project" value="UniProtKB-KW"/>
</dbReference>
<evidence type="ECO:0000256" key="2">
    <source>
        <dbReference type="ARBA" id="ARBA00022714"/>
    </source>
</evidence>
<dbReference type="PANTHER" id="PTHR47354">
    <property type="entry name" value="NADH OXIDOREDUCTASE HCR"/>
    <property type="match status" value="1"/>
</dbReference>
<dbReference type="InterPro" id="IPR012675">
    <property type="entry name" value="Beta-grasp_dom_sf"/>
</dbReference>
<dbReference type="Proteomes" id="UP000009080">
    <property type="component" value="Chromosome"/>
</dbReference>
<keyword evidence="4" id="KW-0560">Oxidoreductase</keyword>
<evidence type="ECO:0000313" key="10">
    <source>
        <dbReference type="Proteomes" id="UP000009080"/>
    </source>
</evidence>
<dbReference type="PROSITE" id="PS51384">
    <property type="entry name" value="FAD_FR"/>
    <property type="match status" value="1"/>
</dbReference>
<dbReference type="OrthoDB" id="4258484at2"/>
<dbReference type="GO" id="GO:0032259">
    <property type="term" value="P:methylation"/>
    <property type="evidence" value="ECO:0007669"/>
    <property type="project" value="UniProtKB-KW"/>
</dbReference>
<reference evidence="9 10" key="1">
    <citation type="journal article" date="2009" name="PLoS ONE">
        <title>The complete genome of Teredinibacter turnerae T7901: an intracellular endosymbiont of marine wood-boring bivalves (shipworms).</title>
        <authorList>
            <person name="Yang J.C."/>
            <person name="Madupu R."/>
            <person name="Durkin A.S."/>
            <person name="Ekborg N.A."/>
            <person name="Pedamallu C.S."/>
            <person name="Hostetler J.B."/>
            <person name="Radune D."/>
            <person name="Toms B.S."/>
            <person name="Henrissat B."/>
            <person name="Coutinho P.M."/>
            <person name="Schwarz S."/>
            <person name="Field L."/>
            <person name="Trindade-Silva A.E."/>
            <person name="Soares C.A.G."/>
            <person name="Elshahawi S."/>
            <person name="Hanora A."/>
            <person name="Schmidt E.W."/>
            <person name="Haygood M.G."/>
            <person name="Posfai J."/>
            <person name="Benner J."/>
            <person name="Madinger C."/>
            <person name="Nove J."/>
            <person name="Anton B."/>
            <person name="Chaudhary K."/>
            <person name="Foster J."/>
            <person name="Holman A."/>
            <person name="Kumar S."/>
            <person name="Lessard P.A."/>
            <person name="Luyten Y.A."/>
            <person name="Slatko B."/>
            <person name="Wood N."/>
            <person name="Wu B."/>
            <person name="Teplitski M."/>
            <person name="Mougous J.D."/>
            <person name="Ward N."/>
            <person name="Eisen J.A."/>
            <person name="Badger J.H."/>
            <person name="Distel D.L."/>
        </authorList>
    </citation>
    <scope>NUCLEOTIDE SEQUENCE [LARGE SCALE GENOMIC DNA]</scope>
    <source>
        <strain evidence="10">ATCC 39867 / T7901</strain>
    </source>
</reference>
<dbReference type="InterPro" id="IPR017927">
    <property type="entry name" value="FAD-bd_FR_type"/>
</dbReference>
<dbReference type="PANTHER" id="PTHR47354:SF1">
    <property type="entry name" value="CARNITINE MONOOXYGENASE REDUCTASE SUBUNIT"/>
    <property type="match status" value="1"/>
</dbReference>
<keyword evidence="2" id="KW-0001">2Fe-2S</keyword>
<dbReference type="CDD" id="cd06185">
    <property type="entry name" value="PDR_like"/>
    <property type="match status" value="1"/>
</dbReference>
<proteinExistence type="predicted"/>
<evidence type="ECO:0000259" key="8">
    <source>
        <dbReference type="PROSITE" id="PS51384"/>
    </source>
</evidence>
<evidence type="ECO:0000259" key="7">
    <source>
        <dbReference type="PROSITE" id="PS51085"/>
    </source>
</evidence>
<evidence type="ECO:0000313" key="9">
    <source>
        <dbReference type="EMBL" id="ACR14325.1"/>
    </source>
</evidence>
<dbReference type="HOGENOM" id="CLU_003827_17_0_6"/>
<dbReference type="InterPro" id="IPR039261">
    <property type="entry name" value="FNR_nucleotide-bd"/>
</dbReference>
<evidence type="ECO:0000256" key="3">
    <source>
        <dbReference type="ARBA" id="ARBA00022723"/>
    </source>
</evidence>
<name>C5BRW7_TERTT</name>
<dbReference type="eggNOG" id="COG1018">
    <property type="taxonomic scope" value="Bacteria"/>
</dbReference>
<dbReference type="Gene3D" id="3.40.50.80">
    <property type="entry name" value="Nucleotide-binding domain of ferredoxin-NADP reductase (FNR) module"/>
    <property type="match status" value="1"/>
</dbReference>
<dbReference type="SUPFAM" id="SSF52343">
    <property type="entry name" value="Ferredoxin reductase-like, C-terminal NADP-linked domain"/>
    <property type="match status" value="1"/>
</dbReference>
<feature type="domain" description="FAD-binding FR-type" evidence="8">
    <location>
        <begin position="7"/>
        <end position="109"/>
    </location>
</feature>
<gene>
    <name evidence="9" type="ordered locus">TERTU_1284</name>
</gene>
<keyword evidence="10" id="KW-1185">Reference proteome</keyword>
<dbReference type="AlphaFoldDB" id="C5BRW7"/>
<dbReference type="InterPro" id="IPR001041">
    <property type="entry name" value="2Fe-2S_ferredoxin-type"/>
</dbReference>
<dbReference type="InterPro" id="IPR017938">
    <property type="entry name" value="Riboflavin_synthase-like_b-brl"/>
</dbReference>
<dbReference type="GO" id="GO:0046872">
    <property type="term" value="F:metal ion binding"/>
    <property type="evidence" value="ECO:0007669"/>
    <property type="project" value="UniProtKB-KW"/>
</dbReference>
<keyword evidence="6" id="KW-0411">Iron-sulfur</keyword>
<dbReference type="InterPro" id="IPR036010">
    <property type="entry name" value="2Fe-2S_ferredoxin-like_sf"/>
</dbReference>
<keyword evidence="3" id="KW-0479">Metal-binding</keyword>
<dbReference type="PRINTS" id="PR00409">
    <property type="entry name" value="PHDIOXRDTASE"/>
</dbReference>
<dbReference type="InterPro" id="IPR006058">
    <property type="entry name" value="2Fe2S_fd_BS"/>
</dbReference>
<feature type="domain" description="2Fe-2S ferredoxin-type" evidence="7">
    <location>
        <begin position="237"/>
        <end position="322"/>
    </location>
</feature>
<dbReference type="Gene3D" id="3.10.20.30">
    <property type="match status" value="1"/>
</dbReference>
<dbReference type="EMBL" id="CP001614">
    <property type="protein sequence ID" value="ACR14325.1"/>
    <property type="molecule type" value="Genomic_DNA"/>
</dbReference>
<sequence>MNDKPVKLPISVSVQQLRDLCEGVREYTLAAVDGCVLPAFEAGAHIDITAPNGQTRQYSLCNTAGDCRSYIIAVRRESDGRGGSIAIHDQLQLNSVVTVSGLRNAFPLAVNAPRSLLFAAGIGITPLLAMARTLQSSGQPFHLHYSVPTATQAPYLEELRSDPFAGKLSVYFSREQGRIDAPAVLANADPTAHIYVCGPQQYRDYILQSARNAGWPEAQLHYEAFATEINAADNKPFDVVIASTGARVAVRPTQTIVDALDENGVTVPVSCEVGTCGTCYVGVKEGEVDHRDAFLTEDEKASQEHILTCCSRALSDTLVLDL</sequence>
<dbReference type="CDD" id="cd00207">
    <property type="entry name" value="fer2"/>
    <property type="match status" value="1"/>
</dbReference>
<dbReference type="PROSITE" id="PS00197">
    <property type="entry name" value="2FE2S_FER_1"/>
    <property type="match status" value="1"/>
</dbReference>
<protein>
    <submittedName>
        <fullName evidence="9">Vanillate O-demethylase oxidoreductase</fullName>
    </submittedName>
</protein>
<dbReference type="SUPFAM" id="SSF63380">
    <property type="entry name" value="Riboflavin synthase domain-like"/>
    <property type="match status" value="1"/>
</dbReference>
<dbReference type="STRING" id="377629.TERTU_1284"/>
<dbReference type="GO" id="GO:0008168">
    <property type="term" value="F:methyltransferase activity"/>
    <property type="evidence" value="ECO:0007669"/>
    <property type="project" value="UniProtKB-KW"/>
</dbReference>
<organism evidence="9 10">
    <name type="scientific">Teredinibacter turnerae (strain ATCC 39867 / T7901)</name>
    <dbReference type="NCBI Taxonomy" id="377629"/>
    <lineage>
        <taxon>Bacteria</taxon>
        <taxon>Pseudomonadati</taxon>
        <taxon>Pseudomonadota</taxon>
        <taxon>Gammaproteobacteria</taxon>
        <taxon>Cellvibrionales</taxon>
        <taxon>Cellvibrionaceae</taxon>
        <taxon>Teredinibacter</taxon>
    </lineage>
</organism>
<dbReference type="RefSeq" id="WP_015820441.1">
    <property type="nucleotide sequence ID" value="NC_012997.1"/>
</dbReference>
<keyword evidence="5" id="KW-0408">Iron</keyword>
<dbReference type="Gene3D" id="2.40.30.10">
    <property type="entry name" value="Translation factors"/>
    <property type="match status" value="1"/>
</dbReference>
<dbReference type="Pfam" id="PF00111">
    <property type="entry name" value="Fer2"/>
    <property type="match status" value="1"/>
</dbReference>
<evidence type="ECO:0000256" key="1">
    <source>
        <dbReference type="ARBA" id="ARBA00022630"/>
    </source>
</evidence>
<evidence type="ECO:0000256" key="5">
    <source>
        <dbReference type="ARBA" id="ARBA00023004"/>
    </source>
</evidence>
<dbReference type="SUPFAM" id="SSF54292">
    <property type="entry name" value="2Fe-2S ferredoxin-like"/>
    <property type="match status" value="1"/>
</dbReference>
<dbReference type="PROSITE" id="PS51085">
    <property type="entry name" value="2FE2S_FER_2"/>
    <property type="match status" value="1"/>
</dbReference>
<dbReference type="KEGG" id="ttu:TERTU_1284"/>